<sequence length="334" mass="36663">MRFSLSFPGRRGWLVGSFVGLLSWPALAQQPAPAPRDTSFTTHSAYVKARKQHPTITVARPAAPKTIRTAPNLPYCTLEGGRALRLDVFYPKARRKQTFPAVLIVHGGGWRSGDRSQHVPLAQQLAARGYVAVTAEYRLSTEAPYPAAVQDLKTALRWLRAHARTYQVDTSKVAIWGFSAGGQLATLVGTTAGDPLFEAGACYRSRSSRVQAIVDADGTLAFIHPESGEGDDRKGPSAATLWFGASKTERPDLWQQAAPLNHVSAQTPPVLFINSGVARMHAGRDDMRRQLDALGIYSEVQSFPEAPHPFPLFNPWFEPTVEYTVAFLRRVFGQ</sequence>
<dbReference type="GO" id="GO:0016787">
    <property type="term" value="F:hydrolase activity"/>
    <property type="evidence" value="ECO:0007669"/>
    <property type="project" value="UniProtKB-KW"/>
</dbReference>
<feature type="signal peptide" evidence="2">
    <location>
        <begin position="1"/>
        <end position="28"/>
    </location>
</feature>
<evidence type="ECO:0000313" key="5">
    <source>
        <dbReference type="Proteomes" id="UP000248553"/>
    </source>
</evidence>
<name>A0A328BVR8_9BACT</name>
<dbReference type="InterPro" id="IPR029058">
    <property type="entry name" value="AB_hydrolase_fold"/>
</dbReference>
<protein>
    <submittedName>
        <fullName evidence="4">Alpha/beta hydrolase</fullName>
    </submittedName>
</protein>
<dbReference type="InterPro" id="IPR050300">
    <property type="entry name" value="GDXG_lipolytic_enzyme"/>
</dbReference>
<dbReference type="PANTHER" id="PTHR48081">
    <property type="entry name" value="AB HYDROLASE SUPERFAMILY PROTEIN C4A8.06C"/>
    <property type="match status" value="1"/>
</dbReference>
<dbReference type="OrthoDB" id="9777975at2"/>
<keyword evidence="2" id="KW-0732">Signal</keyword>
<dbReference type="Proteomes" id="UP000248553">
    <property type="component" value="Unassembled WGS sequence"/>
</dbReference>
<dbReference type="Pfam" id="PF20434">
    <property type="entry name" value="BD-FAE"/>
    <property type="match status" value="1"/>
</dbReference>
<dbReference type="EMBL" id="QHKM01000001">
    <property type="protein sequence ID" value="RAK69944.1"/>
    <property type="molecule type" value="Genomic_DNA"/>
</dbReference>
<dbReference type="SUPFAM" id="SSF53474">
    <property type="entry name" value="alpha/beta-Hydrolases"/>
    <property type="match status" value="1"/>
</dbReference>
<evidence type="ECO:0000256" key="1">
    <source>
        <dbReference type="ARBA" id="ARBA00022801"/>
    </source>
</evidence>
<reference evidence="5" key="1">
    <citation type="submission" date="2018-05" db="EMBL/GenBank/DDBJ databases">
        <authorList>
            <person name="Nie L."/>
        </authorList>
    </citation>
    <scope>NUCLEOTIDE SEQUENCE [LARGE SCALE GENOMIC DNA]</scope>
    <source>
        <strain evidence="5">NL</strain>
    </source>
</reference>
<feature type="chain" id="PRO_5016246573" evidence="2">
    <location>
        <begin position="29"/>
        <end position="334"/>
    </location>
</feature>
<keyword evidence="1 4" id="KW-0378">Hydrolase</keyword>
<proteinExistence type="predicted"/>
<organism evidence="4 5">
    <name type="scientific">Hymenobacter edaphi</name>
    <dbReference type="NCBI Taxonomy" id="2211146"/>
    <lineage>
        <taxon>Bacteria</taxon>
        <taxon>Pseudomonadati</taxon>
        <taxon>Bacteroidota</taxon>
        <taxon>Cytophagia</taxon>
        <taxon>Cytophagales</taxon>
        <taxon>Hymenobacteraceae</taxon>
        <taxon>Hymenobacter</taxon>
    </lineage>
</organism>
<dbReference type="Gene3D" id="3.40.50.1820">
    <property type="entry name" value="alpha/beta hydrolase"/>
    <property type="match status" value="1"/>
</dbReference>
<evidence type="ECO:0000256" key="2">
    <source>
        <dbReference type="SAM" id="SignalP"/>
    </source>
</evidence>
<dbReference type="AlphaFoldDB" id="A0A328BVR8"/>
<dbReference type="InterPro" id="IPR049492">
    <property type="entry name" value="BD-FAE-like_dom"/>
</dbReference>
<feature type="domain" description="BD-FAE-like" evidence="3">
    <location>
        <begin position="86"/>
        <end position="274"/>
    </location>
</feature>
<evidence type="ECO:0000313" key="4">
    <source>
        <dbReference type="EMBL" id="RAK69944.1"/>
    </source>
</evidence>
<gene>
    <name evidence="4" type="ORF">DLM85_03570</name>
</gene>
<accession>A0A328BVR8</accession>
<dbReference type="PANTHER" id="PTHR48081:SF13">
    <property type="entry name" value="ALPHA_BETA HYDROLASE"/>
    <property type="match status" value="1"/>
</dbReference>
<dbReference type="RefSeq" id="WP_111476680.1">
    <property type="nucleotide sequence ID" value="NZ_QHKM01000001.1"/>
</dbReference>
<evidence type="ECO:0000259" key="3">
    <source>
        <dbReference type="Pfam" id="PF20434"/>
    </source>
</evidence>
<comment type="caution">
    <text evidence="4">The sequence shown here is derived from an EMBL/GenBank/DDBJ whole genome shotgun (WGS) entry which is preliminary data.</text>
</comment>
<keyword evidence="5" id="KW-1185">Reference proteome</keyword>